<evidence type="ECO:0000259" key="18">
    <source>
        <dbReference type="Pfam" id="PF00662"/>
    </source>
</evidence>
<sequence>MGWSGFLFKLKNKDSGLIGKGGVSLLVGSSFYFVVGLFLLLLGFSCLCWFLFGKLSSNDSSFCVVLSVDLLNVFLMEVNFPLVLDSVSLSFSGVVCFISAWVVVYSGFYMSHEVYLRRFLFLVFLFVVAMNLLIFSPSMLTLMVGWDGLGVISFLLVVYYMDSNSYSAGVITVLSNRVGDVLFIIFLSVACSDLSFEYFGASFYSSGLVLILGVCILVGSITKSAQIPFSAWLPAAMAAPTPVSTLVHSSTLVTAGVFVMIRFNELMGGELKMFLVLLALMTFYLAALSGVFEVDMKKVVALSTLSQVSMMMLALGMGFKFLALYHLLVHAFFKALMFMCVGSMMFMSGGSQDIRFFSGLLKKAPLSSTWFLISVMCLCGLPFMSGFYSKDIIVEFCLASSWGVVMSMMIVGSVVMTVVYSFRVLFLLFKDVEVFGSGLFLEEDGYLVSALWGLGVGAMFSGYFLQCILKDSMACFSLPSFWKLAVLGVLVTGLGVSLCLVCSSVEGVSSLSLKNGPGFARFVGKMLFLPLLSGVWLGSSVLKLAVNWVNFAESFWLSKVFWYFGFSDVFSGNSSKVRDSNAKYVGVGLVAGLVVIGGYICWS</sequence>
<dbReference type="GO" id="GO:0005743">
    <property type="term" value="C:mitochondrial inner membrane"/>
    <property type="evidence" value="ECO:0007669"/>
    <property type="project" value="UniProtKB-SubCell"/>
</dbReference>
<evidence type="ECO:0000256" key="12">
    <source>
        <dbReference type="ARBA" id="ARBA00023075"/>
    </source>
</evidence>
<evidence type="ECO:0000256" key="14">
    <source>
        <dbReference type="ARBA" id="ARBA00023136"/>
    </source>
</evidence>
<proteinExistence type="inferred from homology"/>
<dbReference type="InterPro" id="IPR010934">
    <property type="entry name" value="NADH_DH_su5_C"/>
</dbReference>
<feature type="transmembrane region" description="Helical" evidence="16">
    <location>
        <begin position="446"/>
        <end position="469"/>
    </location>
</feature>
<feature type="transmembrane region" description="Helical" evidence="16">
    <location>
        <begin position="120"/>
        <end position="146"/>
    </location>
</feature>
<keyword evidence="13 16" id="KW-0496">Mitochondrion</keyword>
<dbReference type="EC" id="7.1.1.2" evidence="2 16"/>
<keyword evidence="10 16" id="KW-1133">Transmembrane helix</keyword>
<organism evidence="20">
    <name type="scientific">Lutraria rhynchaena</name>
    <dbReference type="NCBI Taxonomy" id="1380851"/>
    <lineage>
        <taxon>Eukaryota</taxon>
        <taxon>Metazoa</taxon>
        <taxon>Spiralia</taxon>
        <taxon>Lophotrochozoa</taxon>
        <taxon>Mollusca</taxon>
        <taxon>Bivalvia</taxon>
        <taxon>Autobranchia</taxon>
        <taxon>Heteroconchia</taxon>
        <taxon>Euheterodonta</taxon>
        <taxon>Imparidentia</taxon>
        <taxon>Neoheterodontei</taxon>
        <taxon>Venerida</taxon>
        <taxon>Mactroidea</taxon>
        <taxon>Mactridae</taxon>
        <taxon>Lutraria</taxon>
    </lineage>
</organism>
<feature type="domain" description="NADH dehydrogenase subunit 5 C-terminal" evidence="19">
    <location>
        <begin position="420"/>
        <end position="560"/>
    </location>
</feature>
<dbReference type="InterPro" id="IPR001516">
    <property type="entry name" value="Proton_antipo_N"/>
</dbReference>
<accession>W1I7R4</accession>
<protein>
    <recommendedName>
        <fullName evidence="3 16">NADH-ubiquinone oxidoreductase chain 5</fullName>
        <ecNumber evidence="2 16">7.1.1.2</ecNumber>
    </recommendedName>
</protein>
<feature type="transmembrane region" description="Helical" evidence="16">
    <location>
        <begin position="370"/>
        <end position="389"/>
    </location>
</feature>
<keyword evidence="6 16" id="KW-0812">Transmembrane</keyword>
<evidence type="ECO:0000256" key="9">
    <source>
        <dbReference type="ARBA" id="ARBA00022982"/>
    </source>
</evidence>
<feature type="transmembrane region" description="Helical" evidence="16">
    <location>
        <begin position="89"/>
        <end position="108"/>
    </location>
</feature>
<evidence type="ECO:0000256" key="15">
    <source>
        <dbReference type="ARBA" id="ARBA00049551"/>
    </source>
</evidence>
<dbReference type="AlphaFoldDB" id="W1I7R4"/>
<dbReference type="Pfam" id="PF00662">
    <property type="entry name" value="Proton_antipo_N"/>
    <property type="match status" value="1"/>
</dbReference>
<keyword evidence="8" id="KW-1278">Translocase</keyword>
<geneLocation type="mitochondrion" evidence="20"/>
<evidence type="ECO:0000256" key="16">
    <source>
        <dbReference type="RuleBase" id="RU003404"/>
    </source>
</evidence>
<name>W1I7R4_9BIVA</name>
<evidence type="ECO:0000259" key="17">
    <source>
        <dbReference type="Pfam" id="PF00361"/>
    </source>
</evidence>
<feature type="domain" description="NADH:quinone oxidoreductase/Mrp antiporter transmembrane" evidence="17">
    <location>
        <begin position="136"/>
        <end position="414"/>
    </location>
</feature>
<evidence type="ECO:0000256" key="1">
    <source>
        <dbReference type="ARBA" id="ARBA00004448"/>
    </source>
</evidence>
<dbReference type="GO" id="GO:0008137">
    <property type="term" value="F:NADH dehydrogenase (ubiquinone) activity"/>
    <property type="evidence" value="ECO:0007669"/>
    <property type="project" value="UniProtKB-EC"/>
</dbReference>
<comment type="subcellular location">
    <subcellularLocation>
        <location evidence="1">Mitochondrion inner membrane</location>
        <topology evidence="1">Multi-pass membrane protein</topology>
    </subcellularLocation>
</comment>
<evidence type="ECO:0000256" key="4">
    <source>
        <dbReference type="ARBA" id="ARBA00022448"/>
    </source>
</evidence>
<evidence type="ECO:0000256" key="2">
    <source>
        <dbReference type="ARBA" id="ARBA00012944"/>
    </source>
</evidence>
<keyword evidence="11 16" id="KW-0520">NAD</keyword>
<dbReference type="PANTHER" id="PTHR42829">
    <property type="entry name" value="NADH-UBIQUINONE OXIDOREDUCTASE CHAIN 5"/>
    <property type="match status" value="1"/>
</dbReference>
<dbReference type="GO" id="GO:0015990">
    <property type="term" value="P:electron transport coupled proton transport"/>
    <property type="evidence" value="ECO:0007669"/>
    <property type="project" value="TreeGrafter"/>
</dbReference>
<evidence type="ECO:0000313" key="20">
    <source>
        <dbReference type="EMBL" id="CDL72590.1"/>
    </source>
</evidence>
<comment type="similarity">
    <text evidence="16">Belongs to the complex I subunit 5 family.</text>
</comment>
<keyword evidence="9" id="KW-0249">Electron transport</keyword>
<dbReference type="GO" id="GO:0042773">
    <property type="term" value="P:ATP synthesis coupled electron transport"/>
    <property type="evidence" value="ECO:0007669"/>
    <property type="project" value="InterPro"/>
</dbReference>
<keyword evidence="12 16" id="KW-0830">Ubiquinone</keyword>
<evidence type="ECO:0000259" key="19">
    <source>
        <dbReference type="Pfam" id="PF06455"/>
    </source>
</evidence>
<reference evidence="20" key="2">
    <citation type="journal article" date="2014" name="Mitochondrial DNA">
        <title>The complete mitogenome of the marine bivalve Lutraria rhynchaena Jonas 1844 (Heterodonta: Bivalvia: Mactridae).</title>
        <authorList>
            <person name="Gan H.M."/>
            <person name="Tan M.H."/>
            <person name="Thai B.T."/>
            <person name="Austin C.M."/>
        </authorList>
    </citation>
    <scope>NUCLEOTIDE SEQUENCE</scope>
    <source>
        <strain evidence="20">VD8</strain>
    </source>
</reference>
<keyword evidence="14 16" id="KW-0472">Membrane</keyword>
<feature type="transmembrane region" description="Helical" evidence="16">
    <location>
        <begin position="273"/>
        <end position="292"/>
    </location>
</feature>
<comment type="function">
    <text evidence="16">Core subunit of the mitochondrial membrane respiratory chain NADH dehydrogenase (Complex I) which catalyzes electron transfer from NADH through the respiratory chain, using ubiquinone as an electron acceptor. Essential for the catalytic activity and assembly of complex I.</text>
</comment>
<keyword evidence="4 16" id="KW-0813">Transport</keyword>
<comment type="catalytic activity">
    <reaction evidence="15 16">
        <text>a ubiquinone + NADH + 5 H(+)(in) = a ubiquinol + NAD(+) + 4 H(+)(out)</text>
        <dbReference type="Rhea" id="RHEA:29091"/>
        <dbReference type="Rhea" id="RHEA-COMP:9565"/>
        <dbReference type="Rhea" id="RHEA-COMP:9566"/>
        <dbReference type="ChEBI" id="CHEBI:15378"/>
        <dbReference type="ChEBI" id="CHEBI:16389"/>
        <dbReference type="ChEBI" id="CHEBI:17976"/>
        <dbReference type="ChEBI" id="CHEBI:57540"/>
        <dbReference type="ChEBI" id="CHEBI:57945"/>
        <dbReference type="EC" id="7.1.1.2"/>
    </reaction>
</comment>
<evidence type="ECO:0000256" key="8">
    <source>
        <dbReference type="ARBA" id="ARBA00022967"/>
    </source>
</evidence>
<dbReference type="InterPro" id="IPR001750">
    <property type="entry name" value="ND/Mrp_TM"/>
</dbReference>
<dbReference type="GO" id="GO:0003954">
    <property type="term" value="F:NADH dehydrogenase activity"/>
    <property type="evidence" value="ECO:0007669"/>
    <property type="project" value="TreeGrafter"/>
</dbReference>
<evidence type="ECO:0000256" key="5">
    <source>
        <dbReference type="ARBA" id="ARBA00022660"/>
    </source>
</evidence>
<dbReference type="Pfam" id="PF06455">
    <property type="entry name" value="NADH5_C"/>
    <property type="match status" value="1"/>
</dbReference>
<feature type="transmembrane region" description="Helical" evidence="16">
    <location>
        <begin position="304"/>
        <end position="324"/>
    </location>
</feature>
<dbReference type="PRINTS" id="PR01434">
    <property type="entry name" value="NADHDHGNASE5"/>
</dbReference>
<reference evidence="20" key="1">
    <citation type="submission" date="2013-12" db="EMBL/GenBank/DDBJ databases">
        <authorList>
            <person name="Gan H."/>
        </authorList>
    </citation>
    <scope>NUCLEOTIDE SEQUENCE</scope>
    <source>
        <strain evidence="20">VD8</strain>
    </source>
</reference>
<feature type="transmembrane region" description="Helical" evidence="16">
    <location>
        <begin position="166"/>
        <end position="189"/>
    </location>
</feature>
<gene>
    <name evidence="20" type="primary">nad5</name>
</gene>
<evidence type="ECO:0000256" key="6">
    <source>
        <dbReference type="ARBA" id="ARBA00022692"/>
    </source>
</evidence>
<evidence type="ECO:0000256" key="7">
    <source>
        <dbReference type="ARBA" id="ARBA00022792"/>
    </source>
</evidence>
<dbReference type="InterPro" id="IPR003945">
    <property type="entry name" value="NU5C-like"/>
</dbReference>
<feature type="transmembrane region" description="Helical" evidence="16">
    <location>
        <begin position="31"/>
        <end position="52"/>
    </location>
</feature>
<evidence type="ECO:0000256" key="11">
    <source>
        <dbReference type="ARBA" id="ARBA00023027"/>
    </source>
</evidence>
<evidence type="ECO:0000256" key="3">
    <source>
        <dbReference type="ARBA" id="ARBA00021096"/>
    </source>
</evidence>
<evidence type="ECO:0000256" key="10">
    <source>
        <dbReference type="ARBA" id="ARBA00022989"/>
    </source>
</evidence>
<feature type="transmembrane region" description="Helical" evidence="16">
    <location>
        <begin position="331"/>
        <end position="350"/>
    </location>
</feature>
<keyword evidence="7" id="KW-0999">Mitochondrion inner membrane</keyword>
<feature type="transmembrane region" description="Helical" evidence="16">
    <location>
        <begin position="401"/>
        <end position="426"/>
    </location>
</feature>
<feature type="transmembrane region" description="Helical" evidence="16">
    <location>
        <begin position="584"/>
        <end position="602"/>
    </location>
</feature>
<dbReference type="PANTHER" id="PTHR42829:SF2">
    <property type="entry name" value="NADH-UBIQUINONE OXIDOREDUCTASE CHAIN 5"/>
    <property type="match status" value="1"/>
</dbReference>
<feature type="transmembrane region" description="Helical" evidence="16">
    <location>
        <begin position="241"/>
        <end position="261"/>
    </location>
</feature>
<feature type="domain" description="NADH-Ubiquinone oxidoreductase (complex I) chain 5 N-terminal" evidence="18">
    <location>
        <begin position="76"/>
        <end position="119"/>
    </location>
</feature>
<keyword evidence="5" id="KW-0679">Respiratory chain</keyword>
<dbReference type="Pfam" id="PF00361">
    <property type="entry name" value="Proton_antipo_M"/>
    <property type="match status" value="1"/>
</dbReference>
<feature type="transmembrane region" description="Helical" evidence="16">
    <location>
        <begin position="481"/>
        <end position="506"/>
    </location>
</feature>
<feature type="transmembrane region" description="Helical" evidence="16">
    <location>
        <begin position="201"/>
        <end position="221"/>
    </location>
</feature>
<evidence type="ECO:0000256" key="13">
    <source>
        <dbReference type="ARBA" id="ARBA00023128"/>
    </source>
</evidence>
<dbReference type="EMBL" id="HG799089">
    <property type="protein sequence ID" value="CDL72590.1"/>
    <property type="molecule type" value="Genomic_DNA"/>
</dbReference>
<feature type="transmembrane region" description="Helical" evidence="16">
    <location>
        <begin position="64"/>
        <end position="83"/>
    </location>
</feature>